<comment type="caution">
    <text evidence="3">The sequence shown here is derived from an EMBL/GenBank/DDBJ whole genome shotgun (WGS) entry which is preliminary data.</text>
</comment>
<name>A0A9Q3BG66_9BASI</name>
<keyword evidence="2" id="KW-1133">Transmembrane helix</keyword>
<protein>
    <submittedName>
        <fullName evidence="3">Uncharacterized protein</fullName>
    </submittedName>
</protein>
<evidence type="ECO:0000256" key="2">
    <source>
        <dbReference type="SAM" id="Phobius"/>
    </source>
</evidence>
<evidence type="ECO:0000313" key="4">
    <source>
        <dbReference type="Proteomes" id="UP000765509"/>
    </source>
</evidence>
<proteinExistence type="predicted"/>
<feature type="region of interest" description="Disordered" evidence="1">
    <location>
        <begin position="117"/>
        <end position="136"/>
    </location>
</feature>
<gene>
    <name evidence="3" type="ORF">O181_004330</name>
</gene>
<dbReference type="Proteomes" id="UP000765509">
    <property type="component" value="Unassembled WGS sequence"/>
</dbReference>
<evidence type="ECO:0000313" key="3">
    <source>
        <dbReference type="EMBL" id="MBW0464615.1"/>
    </source>
</evidence>
<dbReference type="EMBL" id="AVOT02000831">
    <property type="protein sequence ID" value="MBW0464615.1"/>
    <property type="molecule type" value="Genomic_DNA"/>
</dbReference>
<keyword evidence="2" id="KW-0812">Transmembrane</keyword>
<reference evidence="3" key="1">
    <citation type="submission" date="2021-03" db="EMBL/GenBank/DDBJ databases">
        <title>Draft genome sequence of rust myrtle Austropuccinia psidii MF-1, a brazilian biotype.</title>
        <authorList>
            <person name="Quecine M.C."/>
            <person name="Pachon D.M.R."/>
            <person name="Bonatelli M.L."/>
            <person name="Correr F.H."/>
            <person name="Franceschini L.M."/>
            <person name="Leite T.F."/>
            <person name="Margarido G.R.A."/>
            <person name="Almeida C.A."/>
            <person name="Ferrarezi J.A."/>
            <person name="Labate C.A."/>
        </authorList>
    </citation>
    <scope>NUCLEOTIDE SEQUENCE</scope>
    <source>
        <strain evidence="3">MF-1</strain>
    </source>
</reference>
<accession>A0A9Q3BG66</accession>
<keyword evidence="4" id="KW-1185">Reference proteome</keyword>
<keyword evidence="2" id="KW-0472">Membrane</keyword>
<evidence type="ECO:0000256" key="1">
    <source>
        <dbReference type="SAM" id="MobiDB-lite"/>
    </source>
</evidence>
<dbReference type="AlphaFoldDB" id="A0A9Q3BG66"/>
<organism evidence="3 4">
    <name type="scientific">Austropuccinia psidii MF-1</name>
    <dbReference type="NCBI Taxonomy" id="1389203"/>
    <lineage>
        <taxon>Eukaryota</taxon>
        <taxon>Fungi</taxon>
        <taxon>Dikarya</taxon>
        <taxon>Basidiomycota</taxon>
        <taxon>Pucciniomycotina</taxon>
        <taxon>Pucciniomycetes</taxon>
        <taxon>Pucciniales</taxon>
        <taxon>Sphaerophragmiaceae</taxon>
        <taxon>Austropuccinia</taxon>
    </lineage>
</organism>
<sequence length="821" mass="94450">MKAKHRPLLYGVFIYTIFSPFPLCVIAPNIQSAIKIRTDKAPGAIEPGTSDFTLNSVDGHNPQILPLFKKRGDLFSSEKGKQIFSNTVCESHFADELQQDQFGPYNENSKRLLDLTLWPGEPPGQKNQKKQKKTHSNEDWLLLSDLSVKGKQSRVLNIVSQERQNNPEVENKYYSHSPRNIQVPRGPSAHAALSVHKEAFVEPHSFNGIARVGAYNLRGVYQNHLPFLRIQKDLAIKYSENSEKKKIVYNKSSAIDSTSSNYVEERGNDLLIEEEDSILQNNSLTNKEKKGKLGNLDEKQFLAFLSPLGNCNPKPKVSEILYSDLLRTFIRMNPVKLPLEEDSLEKVVNLMKTAMALNVRFLRFFHPGSDEDAKVEEEFFRNFLFKNNGKQGDVSLEAFLNQSPKINKKLTKYLRTDAFEKGLPARNTAAVQIEVSPLNQLALKLSLLFLKYYYKNTNQEKWLYLFGKGSRYLGFWATLKLKTERGNRIKVNDKFANYWKLRLFPWGEPWIRPPQGYHQKKYAPTLNEWQQYYRAKLSILEGVAKHFLPPEDSWMYERIRLGWKVIDEPSKELQENMDGTLQDLKHSCAMSSSFHNDVPNERIGRYNNESFFKKMEILLLRVYKLNFSFLNHVGKGSLFSVIEEEQKNTLNWLKQRLTNFLIKKPTVEFPPDPNIASSSSNPQNSPLLADLLEKIIQEQSKFDEDSGSFGTEVDDMITQLALVVLASYYEEVNSDKWKVLFARSLGSLEFVEFMVVCLKRIDATRVTVGHVALAEMCGLFPWADSKCFRALPASVRNFKSSAKKEFSLLEKQFSNKQKHRD</sequence>
<feature type="transmembrane region" description="Helical" evidence="2">
    <location>
        <begin position="7"/>
        <end position="28"/>
    </location>
</feature>